<dbReference type="SUPFAM" id="SSF48208">
    <property type="entry name" value="Six-hairpin glycosidases"/>
    <property type="match status" value="1"/>
</dbReference>
<evidence type="ECO:0000256" key="3">
    <source>
        <dbReference type="ARBA" id="ARBA00022837"/>
    </source>
</evidence>
<accession>A0AA49GHA3</accession>
<dbReference type="AlphaFoldDB" id="A0AA49GHA3"/>
<dbReference type="InterPro" id="IPR014718">
    <property type="entry name" value="GH-type_carb-bd"/>
</dbReference>
<evidence type="ECO:0000259" key="4">
    <source>
        <dbReference type="Pfam" id="PF07971"/>
    </source>
</evidence>
<evidence type="ECO:0000259" key="5">
    <source>
        <dbReference type="Pfam" id="PF17678"/>
    </source>
</evidence>
<sequence>MIINLIKTTLKIDLTYSLLVLAFTWLPGMHADAQDSDEAWVAEPAQYVNPFIGASTSTDAAGVYHGLGKTFPGATTPYGLVQVSPNTITGGDNGSGYSYEHTSIEGFAFTQMSGIGWFGDMGNFLVMPTTGELKTAAGSAEDPSTGYRSNYDKDSEEAAAGYYRVMLTESNIKAEMTAAPHSGMLKFTFPKDNTSRVQIDLARRVGGTSTTQYVEVVDDQTIRGWMKCTPEGGGWGNGDGHADYTVYFYAKFNRKFDRHGVWEADIPDDWSRKREDVESDRYQQRIADAEVKEVVNKAEGKHLGFFAEYETQEGEEILVKAGISFVSMEGAENNLQSEITGWDFQQLKAQAWESWNKALSKVKIAGGTEEEKTVFYTALYHTMIDPREFEDVDGNYTGGDGKAYQSDTFTKRTVFSGWDVFRSQFPLQTIINPELANDMINSLVTLAEQSDKDYLERWELLNAYSGCMLGNPAVSVIADAYTKGIRGFDTEQALQYMVNTGEKFGNGEQGYTSDPLGLSKTLEYAYTEWCTATMAEQMGQDDVADTFFKRSKSYQNIFDDSVSWFRPRREDGSFEPWPEEGRLLEWYGSVESNAYQQGWFVPHDIPGMVKLMGGKEKVKEDLIRFFEKAPKNLMWNNYYNHANEPVHHVPYLFNYVDAPWLTQKWTRLICQRGYKNSVDGLVGNEDVGQMSAWYVLSASGLYQVCPGDNRIDITSPVFNQIEFQLDPNYASGKAFTIKTHNNSPENIYIQEVRLNGKTHDTPYLDFSQIAKGGELELFMGNQPKIN</sequence>
<dbReference type="InterPro" id="IPR012939">
    <property type="entry name" value="Glyco_hydro_92"/>
</dbReference>
<keyword evidence="3" id="KW-0106">Calcium</keyword>
<comment type="cofactor">
    <cofactor evidence="1">
        <name>Ca(2+)</name>
        <dbReference type="ChEBI" id="CHEBI:29108"/>
    </cofactor>
</comment>
<keyword evidence="6" id="KW-0378">Hydrolase</keyword>
<dbReference type="InterPro" id="IPR050883">
    <property type="entry name" value="PNGase"/>
</dbReference>
<dbReference type="EMBL" id="CP120682">
    <property type="protein sequence ID" value="WKN34627.1"/>
    <property type="molecule type" value="Genomic_DNA"/>
</dbReference>
<reference evidence="6" key="2">
    <citation type="journal article" date="2024" name="Antonie Van Leeuwenhoek">
        <title>Roseihalotalea indica gen. nov., sp. nov., a halophilic Bacteroidetes from mesopelagic Southwest Indian Ocean with higher carbohydrate metabolic potential.</title>
        <authorList>
            <person name="Chen B."/>
            <person name="Zhang M."/>
            <person name="Lin D."/>
            <person name="Ye J."/>
            <person name="Tang K."/>
        </authorList>
    </citation>
    <scope>NUCLEOTIDE SEQUENCE</scope>
    <source>
        <strain evidence="6">TK19036</strain>
    </source>
</reference>
<comment type="subunit">
    <text evidence="2">Monomer.</text>
</comment>
<dbReference type="Pfam" id="PF07971">
    <property type="entry name" value="Glyco_hydro_92"/>
    <property type="match status" value="1"/>
</dbReference>
<dbReference type="PANTHER" id="PTHR12143:SF39">
    <property type="entry name" value="SECRETED PROTEIN"/>
    <property type="match status" value="1"/>
</dbReference>
<reference evidence="6" key="1">
    <citation type="journal article" date="2023" name="Comput. Struct. Biotechnol. J.">
        <title>Discovery of a novel marine Bacteroidetes with a rich repertoire of carbohydrate-active enzymes.</title>
        <authorList>
            <person name="Chen B."/>
            <person name="Liu G."/>
            <person name="Chen Q."/>
            <person name="Wang H."/>
            <person name="Liu L."/>
            <person name="Tang K."/>
        </authorList>
    </citation>
    <scope>NUCLEOTIDE SEQUENCE</scope>
    <source>
        <strain evidence="6">TK19036</strain>
    </source>
</reference>
<dbReference type="GO" id="GO:0005975">
    <property type="term" value="P:carbohydrate metabolic process"/>
    <property type="evidence" value="ECO:0007669"/>
    <property type="project" value="InterPro"/>
</dbReference>
<protein>
    <submittedName>
        <fullName evidence="6">GH92 family glycosyl hydrolase</fullName>
    </submittedName>
</protein>
<dbReference type="PANTHER" id="PTHR12143">
    <property type="entry name" value="PEPTIDE N-GLYCANASE PNGASE -RELATED"/>
    <property type="match status" value="1"/>
</dbReference>
<dbReference type="Gene3D" id="1.20.1050.60">
    <property type="entry name" value="alpha-1,2-mannosidase"/>
    <property type="match status" value="1"/>
</dbReference>
<dbReference type="GO" id="GO:0005829">
    <property type="term" value="C:cytosol"/>
    <property type="evidence" value="ECO:0007669"/>
    <property type="project" value="TreeGrafter"/>
</dbReference>
<proteinExistence type="predicted"/>
<dbReference type="Pfam" id="PF17678">
    <property type="entry name" value="Glyco_hydro_92N"/>
    <property type="match status" value="1"/>
</dbReference>
<organism evidence="6">
    <name type="scientific">Roseihalotalea indica</name>
    <dbReference type="NCBI Taxonomy" id="2867963"/>
    <lineage>
        <taxon>Bacteria</taxon>
        <taxon>Pseudomonadati</taxon>
        <taxon>Bacteroidota</taxon>
        <taxon>Cytophagia</taxon>
        <taxon>Cytophagales</taxon>
        <taxon>Catalimonadaceae</taxon>
        <taxon>Roseihalotalea</taxon>
    </lineage>
</organism>
<gene>
    <name evidence="6" type="ORF">K4G66_19835</name>
</gene>
<dbReference type="Gene3D" id="3.30.2080.10">
    <property type="entry name" value="GH92 mannosidase domain"/>
    <property type="match status" value="1"/>
</dbReference>
<name>A0AA49GHA3_9BACT</name>
<dbReference type="GO" id="GO:0006516">
    <property type="term" value="P:glycoprotein catabolic process"/>
    <property type="evidence" value="ECO:0007669"/>
    <property type="project" value="TreeGrafter"/>
</dbReference>
<dbReference type="NCBIfam" id="TIGR01180">
    <property type="entry name" value="aman2_put"/>
    <property type="match status" value="1"/>
</dbReference>
<dbReference type="GO" id="GO:0000224">
    <property type="term" value="F:peptide-N4-(N-acetyl-beta-glucosaminyl)asparagine amidase activity"/>
    <property type="evidence" value="ECO:0007669"/>
    <property type="project" value="TreeGrafter"/>
</dbReference>
<dbReference type="InterPro" id="IPR041371">
    <property type="entry name" value="GH92_N"/>
</dbReference>
<feature type="domain" description="Glycosyl hydrolase family 92 N-terminal" evidence="5">
    <location>
        <begin position="47"/>
        <end position="324"/>
    </location>
</feature>
<dbReference type="InterPro" id="IPR005887">
    <property type="entry name" value="GH92_a_mannosidase_put"/>
</dbReference>
<evidence type="ECO:0000256" key="1">
    <source>
        <dbReference type="ARBA" id="ARBA00001913"/>
    </source>
</evidence>
<evidence type="ECO:0000313" key="6">
    <source>
        <dbReference type="EMBL" id="WKN34627.1"/>
    </source>
</evidence>
<dbReference type="GO" id="GO:0030246">
    <property type="term" value="F:carbohydrate binding"/>
    <property type="evidence" value="ECO:0007669"/>
    <property type="project" value="InterPro"/>
</dbReference>
<evidence type="ECO:0000256" key="2">
    <source>
        <dbReference type="ARBA" id="ARBA00011245"/>
    </source>
</evidence>
<dbReference type="InterPro" id="IPR008928">
    <property type="entry name" value="6-hairpin_glycosidase_sf"/>
</dbReference>
<dbReference type="FunFam" id="3.30.2080.10:FF:000001">
    <property type="entry name" value="Alpha-1,2-mannosidase subfamily"/>
    <property type="match status" value="1"/>
</dbReference>
<dbReference type="Gene3D" id="1.20.1610.10">
    <property type="entry name" value="alpha-1,2-mannosidases domains"/>
    <property type="match status" value="1"/>
</dbReference>
<feature type="domain" description="Glycosyl hydrolase family 92" evidence="4">
    <location>
        <begin position="330"/>
        <end position="780"/>
    </location>
</feature>
<dbReference type="Gene3D" id="2.70.98.10">
    <property type="match status" value="1"/>
</dbReference>